<protein>
    <submittedName>
        <fullName evidence="2">Uncharacterized protein</fullName>
    </submittedName>
</protein>
<gene>
    <name evidence="2" type="primary">PAL9_19</name>
</gene>
<feature type="transmembrane region" description="Helical" evidence="1">
    <location>
        <begin position="34"/>
        <end position="55"/>
    </location>
</feature>
<evidence type="ECO:0000313" key="2">
    <source>
        <dbReference type="EMBL" id="XCN28411.1"/>
    </source>
</evidence>
<proteinExistence type="predicted"/>
<accession>A0AAU8KZX9</accession>
<feature type="transmembrane region" description="Helical" evidence="1">
    <location>
        <begin position="6"/>
        <end position="27"/>
    </location>
</feature>
<reference evidence="2" key="1">
    <citation type="submission" date="2024-06" db="EMBL/GenBank/DDBJ databases">
        <authorList>
            <person name="Ma Y."/>
            <person name="Tan X."/>
            <person name="Yang Y."/>
        </authorList>
    </citation>
    <scope>NUCLEOTIDE SEQUENCE</scope>
</reference>
<keyword evidence="1" id="KW-0812">Transmembrane</keyword>
<sequence length="59" mass="6178">MSVVSIVITGAIMLLLIALCVLIADLGDRGPLHYLAASLILVAVVFLAALLSITLRMQS</sequence>
<keyword evidence="1" id="KW-1133">Transmembrane helix</keyword>
<evidence type="ECO:0000256" key="1">
    <source>
        <dbReference type="SAM" id="Phobius"/>
    </source>
</evidence>
<keyword evidence="1" id="KW-0472">Membrane</keyword>
<name>A0AAU8KZX9_9CAUD</name>
<organism evidence="2">
    <name type="scientific">Pseudomonas phage PA_L9</name>
    <dbReference type="NCBI Taxonomy" id="3232177"/>
    <lineage>
        <taxon>Viruses</taxon>
        <taxon>Duplodnaviria</taxon>
        <taxon>Heunggongvirae</taxon>
        <taxon>Uroviricota</taxon>
        <taxon>Caudoviricetes</taxon>
        <taxon>Samunavirus</taxon>
    </lineage>
</organism>
<dbReference type="EMBL" id="PP869205">
    <property type="protein sequence ID" value="XCN28411.1"/>
    <property type="molecule type" value="Genomic_DNA"/>
</dbReference>